<dbReference type="Gene3D" id="3.30.428.10">
    <property type="entry name" value="HIT-like"/>
    <property type="match status" value="1"/>
</dbReference>
<feature type="short sequence motif" description="Histidine triad motif" evidence="2 3">
    <location>
        <begin position="95"/>
        <end position="99"/>
    </location>
</feature>
<dbReference type="EMBL" id="MHQT01000021">
    <property type="protein sequence ID" value="OHA09577.1"/>
    <property type="molecule type" value="Genomic_DNA"/>
</dbReference>
<dbReference type="InterPro" id="IPR019808">
    <property type="entry name" value="Histidine_triad_CS"/>
</dbReference>
<dbReference type="PROSITE" id="PS00892">
    <property type="entry name" value="HIT_1"/>
    <property type="match status" value="1"/>
</dbReference>
<evidence type="ECO:0000256" key="2">
    <source>
        <dbReference type="PIRSR" id="PIRSR601310-3"/>
    </source>
</evidence>
<evidence type="ECO:0000256" key="1">
    <source>
        <dbReference type="PIRSR" id="PIRSR601310-1"/>
    </source>
</evidence>
<dbReference type="Proteomes" id="UP000178977">
    <property type="component" value="Unassembled WGS sequence"/>
</dbReference>
<sequence length="117" mass="12748">MDCIFCGIVQRAIPATVVAEDERIMAFPDIHPKAPVHIVVIPKQHIESIAHLEENHSDVIAAIIYAAKRIAAEKKLEGYKLVFNVGRLGGQSVDHLHLHLLGGWAKPGDGKKGFNVG</sequence>
<protein>
    <submittedName>
        <fullName evidence="5">Histidine triad nucleotide-binding protein</fullName>
    </submittedName>
</protein>
<dbReference type="CDD" id="cd01276">
    <property type="entry name" value="PKCI_related"/>
    <property type="match status" value="1"/>
</dbReference>
<dbReference type="Pfam" id="PF11969">
    <property type="entry name" value="DcpS_C"/>
    <property type="match status" value="1"/>
</dbReference>
<dbReference type="InterPro" id="IPR036265">
    <property type="entry name" value="HIT-like_sf"/>
</dbReference>
<feature type="domain" description="HIT" evidence="4">
    <location>
        <begin position="4"/>
        <end position="112"/>
    </location>
</feature>
<gene>
    <name evidence="5" type="ORF">A3A44_03170</name>
</gene>
<evidence type="ECO:0000256" key="3">
    <source>
        <dbReference type="PROSITE-ProRule" id="PRU00464"/>
    </source>
</evidence>
<accession>A0A1G2LD80</accession>
<feature type="active site" description="Tele-AMP-histidine intermediate" evidence="1">
    <location>
        <position position="97"/>
    </location>
</feature>
<dbReference type="AlphaFoldDB" id="A0A1G2LD80"/>
<dbReference type="InterPro" id="IPR011146">
    <property type="entry name" value="HIT-like"/>
</dbReference>
<dbReference type="PRINTS" id="PR00332">
    <property type="entry name" value="HISTRIAD"/>
</dbReference>
<dbReference type="STRING" id="1802281.A3A44_03170"/>
<dbReference type="PANTHER" id="PTHR23089">
    <property type="entry name" value="HISTIDINE TRIAD HIT PROTEIN"/>
    <property type="match status" value="1"/>
</dbReference>
<evidence type="ECO:0000259" key="4">
    <source>
        <dbReference type="PROSITE" id="PS51084"/>
    </source>
</evidence>
<name>A0A1G2LD80_9BACT</name>
<evidence type="ECO:0000313" key="6">
    <source>
        <dbReference type="Proteomes" id="UP000178977"/>
    </source>
</evidence>
<organism evidence="5 6">
    <name type="scientific">Candidatus Sungbacteria bacterium RIFCSPLOWO2_01_FULL_60_25</name>
    <dbReference type="NCBI Taxonomy" id="1802281"/>
    <lineage>
        <taxon>Bacteria</taxon>
        <taxon>Candidatus Sungiibacteriota</taxon>
    </lineage>
</organism>
<comment type="caution">
    <text evidence="5">The sequence shown here is derived from an EMBL/GenBank/DDBJ whole genome shotgun (WGS) entry which is preliminary data.</text>
</comment>
<dbReference type="PROSITE" id="PS51084">
    <property type="entry name" value="HIT_2"/>
    <property type="match status" value="1"/>
</dbReference>
<evidence type="ECO:0000313" key="5">
    <source>
        <dbReference type="EMBL" id="OHA09577.1"/>
    </source>
</evidence>
<proteinExistence type="predicted"/>
<dbReference type="SUPFAM" id="SSF54197">
    <property type="entry name" value="HIT-like"/>
    <property type="match status" value="1"/>
</dbReference>
<dbReference type="GO" id="GO:0003824">
    <property type="term" value="F:catalytic activity"/>
    <property type="evidence" value="ECO:0007669"/>
    <property type="project" value="InterPro"/>
</dbReference>
<dbReference type="InterPro" id="IPR001310">
    <property type="entry name" value="Histidine_triad_HIT"/>
</dbReference>
<reference evidence="5 6" key="1">
    <citation type="journal article" date="2016" name="Nat. Commun.">
        <title>Thousands of microbial genomes shed light on interconnected biogeochemical processes in an aquifer system.</title>
        <authorList>
            <person name="Anantharaman K."/>
            <person name="Brown C.T."/>
            <person name="Hug L.A."/>
            <person name="Sharon I."/>
            <person name="Castelle C.J."/>
            <person name="Probst A.J."/>
            <person name="Thomas B.C."/>
            <person name="Singh A."/>
            <person name="Wilkins M.J."/>
            <person name="Karaoz U."/>
            <person name="Brodie E.L."/>
            <person name="Williams K.H."/>
            <person name="Hubbard S.S."/>
            <person name="Banfield J.F."/>
        </authorList>
    </citation>
    <scope>NUCLEOTIDE SEQUENCE [LARGE SCALE GENOMIC DNA]</scope>
</reference>